<protein>
    <submittedName>
        <fullName evidence="8">Uncharacterized protein</fullName>
    </submittedName>
</protein>
<comment type="subcellular location">
    <subcellularLocation>
        <location evidence="1">Membrane</location>
        <topology evidence="1">Multi-pass membrane protein</topology>
    </subcellularLocation>
</comment>
<sequence>MSVEKYMNHPLRCLNFLVTTQSSLLSSPPALVRPFTNYTTHRFNFTLNPFTMADLEKQPKTIDETPIGSGSDETTAVPAPVDPTPRSITRPLAEYDGTELERVRTSDTQRAFPVYPHRKLGNPSPLGLMSFAPTTLMYSLYLLRTRHIEATKVVVGMAMAIGGLTQLLAGMWEFAEGNSLGATGFSCYGGFWLSFAVINWLGTGHAVLEAYSGNAANQPNDALGIFFLVWFILSLLIFFGTFRSSIALASMLGFLTLTFLLLMIGEFQEKLSVMKAAGVFGAITSFISYYIATAALYSPETGYLHLPVGELPERQN</sequence>
<evidence type="ECO:0000313" key="8">
    <source>
        <dbReference type="EMBL" id="CAE6541021.1"/>
    </source>
</evidence>
<evidence type="ECO:0000256" key="4">
    <source>
        <dbReference type="ARBA" id="ARBA00022989"/>
    </source>
</evidence>
<evidence type="ECO:0000256" key="5">
    <source>
        <dbReference type="ARBA" id="ARBA00023136"/>
    </source>
</evidence>
<comment type="caution">
    <text evidence="8">The sequence shown here is derived from an EMBL/GenBank/DDBJ whole genome shotgun (WGS) entry which is preliminary data.</text>
</comment>
<dbReference type="NCBIfam" id="NF038013">
    <property type="entry name" value="AceTr_1"/>
    <property type="match status" value="1"/>
</dbReference>
<evidence type="ECO:0000313" key="9">
    <source>
        <dbReference type="Proteomes" id="UP000663843"/>
    </source>
</evidence>
<feature type="transmembrane region" description="Helical" evidence="7">
    <location>
        <begin position="222"/>
        <end position="240"/>
    </location>
</feature>
<organism evidence="8 9">
    <name type="scientific">Rhizoctonia solani</name>
    <dbReference type="NCBI Taxonomy" id="456999"/>
    <lineage>
        <taxon>Eukaryota</taxon>
        <taxon>Fungi</taxon>
        <taxon>Dikarya</taxon>
        <taxon>Basidiomycota</taxon>
        <taxon>Agaricomycotina</taxon>
        <taxon>Agaricomycetes</taxon>
        <taxon>Cantharellales</taxon>
        <taxon>Ceratobasidiaceae</taxon>
        <taxon>Rhizoctonia</taxon>
    </lineage>
</organism>
<dbReference type="AlphaFoldDB" id="A0A8H3HR61"/>
<proteinExistence type="inferred from homology"/>
<feature type="transmembrane region" description="Helical" evidence="7">
    <location>
        <begin position="276"/>
        <end position="297"/>
    </location>
</feature>
<dbReference type="PANTHER" id="PTHR31123:SF1">
    <property type="entry name" value="ACCUMULATION OF DYADS PROTEIN 2-RELATED"/>
    <property type="match status" value="1"/>
</dbReference>
<dbReference type="Proteomes" id="UP000663843">
    <property type="component" value="Unassembled WGS sequence"/>
</dbReference>
<evidence type="ECO:0000256" key="3">
    <source>
        <dbReference type="ARBA" id="ARBA00022692"/>
    </source>
</evidence>
<feature type="transmembrane region" description="Helical" evidence="7">
    <location>
        <begin position="155"/>
        <end position="174"/>
    </location>
</feature>
<dbReference type="GO" id="GO:0005886">
    <property type="term" value="C:plasma membrane"/>
    <property type="evidence" value="ECO:0007669"/>
    <property type="project" value="TreeGrafter"/>
</dbReference>
<keyword evidence="3 7" id="KW-0812">Transmembrane</keyword>
<dbReference type="InterPro" id="IPR000791">
    <property type="entry name" value="Gpr1/Fun34/SatP-like"/>
</dbReference>
<comment type="similarity">
    <text evidence="2">Belongs to the acetate uptake transporter (AceTr) (TC 2.A.96) family.</text>
</comment>
<name>A0A8H3HR61_9AGAM</name>
<feature type="transmembrane region" description="Helical" evidence="7">
    <location>
        <begin position="180"/>
        <end position="201"/>
    </location>
</feature>
<accession>A0A8H3HR61</accession>
<keyword evidence="4 7" id="KW-1133">Transmembrane helix</keyword>
<dbReference type="Pfam" id="PF01184">
    <property type="entry name" value="Gpr1_Fun34_YaaH"/>
    <property type="match status" value="1"/>
</dbReference>
<dbReference type="EMBL" id="CAJMWT010010116">
    <property type="protein sequence ID" value="CAE6541021.1"/>
    <property type="molecule type" value="Genomic_DNA"/>
</dbReference>
<evidence type="ECO:0000256" key="7">
    <source>
        <dbReference type="SAM" id="Phobius"/>
    </source>
</evidence>
<keyword evidence="5 7" id="KW-0472">Membrane</keyword>
<dbReference type="PANTHER" id="PTHR31123">
    <property type="entry name" value="ACCUMULATION OF DYADS PROTEIN 2-RELATED"/>
    <property type="match status" value="1"/>
</dbReference>
<reference evidence="8" key="1">
    <citation type="submission" date="2021-01" db="EMBL/GenBank/DDBJ databases">
        <authorList>
            <person name="Kaushik A."/>
        </authorList>
    </citation>
    <scope>NUCLEOTIDE SEQUENCE</scope>
    <source>
        <strain evidence="8">AG2-2IIIB</strain>
    </source>
</reference>
<gene>
    <name evidence="8" type="ORF">RDB_LOCUS197219</name>
</gene>
<evidence type="ECO:0000256" key="1">
    <source>
        <dbReference type="ARBA" id="ARBA00004141"/>
    </source>
</evidence>
<dbReference type="GO" id="GO:0015123">
    <property type="term" value="F:acetate transmembrane transporter activity"/>
    <property type="evidence" value="ECO:0007669"/>
    <property type="project" value="TreeGrafter"/>
</dbReference>
<dbReference type="OrthoDB" id="429955at2759"/>
<evidence type="ECO:0000256" key="2">
    <source>
        <dbReference type="ARBA" id="ARBA00005587"/>
    </source>
</evidence>
<feature type="transmembrane region" description="Helical" evidence="7">
    <location>
        <begin position="246"/>
        <end position="264"/>
    </location>
</feature>
<dbReference type="InterPro" id="IPR051633">
    <property type="entry name" value="AceTr"/>
</dbReference>
<evidence type="ECO:0000256" key="6">
    <source>
        <dbReference type="SAM" id="MobiDB-lite"/>
    </source>
</evidence>
<feature type="region of interest" description="Disordered" evidence="6">
    <location>
        <begin position="64"/>
        <end position="90"/>
    </location>
</feature>